<name>A0ABV3RFF7_9SPHN</name>
<dbReference type="SUPFAM" id="SSF48208">
    <property type="entry name" value="Six-hairpin glycosidases"/>
    <property type="match status" value="1"/>
</dbReference>
<evidence type="ECO:0000259" key="1">
    <source>
        <dbReference type="Pfam" id="PF00723"/>
    </source>
</evidence>
<dbReference type="GO" id="GO:0016787">
    <property type="term" value="F:hydrolase activity"/>
    <property type="evidence" value="ECO:0007669"/>
    <property type="project" value="UniProtKB-KW"/>
</dbReference>
<gene>
    <name evidence="3" type="ORF">ABUH87_16870</name>
</gene>
<proteinExistence type="predicted"/>
<evidence type="ECO:0000313" key="4">
    <source>
        <dbReference type="Proteomes" id="UP001556118"/>
    </source>
</evidence>
<dbReference type="EMBL" id="JBFNXR010000054">
    <property type="protein sequence ID" value="MEW9856800.1"/>
    <property type="molecule type" value="Genomic_DNA"/>
</dbReference>
<dbReference type="RefSeq" id="WP_367775279.1">
    <property type="nucleotide sequence ID" value="NZ_JBFNXR010000054.1"/>
</dbReference>
<dbReference type="InterPro" id="IPR011613">
    <property type="entry name" value="GH15-like"/>
</dbReference>
<feature type="domain" description="GH15-like" evidence="1">
    <location>
        <begin position="219"/>
        <end position="581"/>
    </location>
</feature>
<organism evidence="3 4">
    <name type="scientific">Novosphingobium rhizovicinum</name>
    <dbReference type="NCBI Taxonomy" id="3228928"/>
    <lineage>
        <taxon>Bacteria</taxon>
        <taxon>Pseudomonadati</taxon>
        <taxon>Pseudomonadota</taxon>
        <taxon>Alphaproteobacteria</taxon>
        <taxon>Sphingomonadales</taxon>
        <taxon>Sphingomonadaceae</taxon>
        <taxon>Novosphingobium</taxon>
    </lineage>
</organism>
<dbReference type="Proteomes" id="UP001556118">
    <property type="component" value="Unassembled WGS sequence"/>
</dbReference>
<evidence type="ECO:0000259" key="2">
    <source>
        <dbReference type="Pfam" id="PF19291"/>
    </source>
</evidence>
<dbReference type="Gene3D" id="1.50.10.10">
    <property type="match status" value="1"/>
</dbReference>
<dbReference type="Pfam" id="PF19291">
    <property type="entry name" value="TREH_N"/>
    <property type="match status" value="1"/>
</dbReference>
<keyword evidence="3" id="KW-0378">Hydrolase</keyword>
<keyword evidence="4" id="KW-1185">Reference proteome</keyword>
<dbReference type="PANTHER" id="PTHR31616">
    <property type="entry name" value="TREHALASE"/>
    <property type="match status" value="1"/>
</dbReference>
<accession>A0ABV3RFF7</accession>
<feature type="domain" description="Trehalase-like N-terminal" evidence="2">
    <location>
        <begin position="8"/>
        <end position="134"/>
    </location>
</feature>
<evidence type="ECO:0000313" key="3">
    <source>
        <dbReference type="EMBL" id="MEW9856800.1"/>
    </source>
</evidence>
<dbReference type="InterPro" id="IPR012341">
    <property type="entry name" value="6hp_glycosidase-like_sf"/>
</dbReference>
<dbReference type="PANTHER" id="PTHR31616:SF0">
    <property type="entry name" value="GLUCAN 1,4-ALPHA-GLUCOSIDASE"/>
    <property type="match status" value="1"/>
</dbReference>
<reference evidence="3 4" key="1">
    <citation type="submission" date="2024-06" db="EMBL/GenBank/DDBJ databases">
        <title>Novosphingobium rhizovicinus M1R2S20.</title>
        <authorList>
            <person name="Sun J.-Q."/>
        </authorList>
    </citation>
    <scope>NUCLEOTIDE SEQUENCE [LARGE SCALE GENOMIC DNA]</scope>
    <source>
        <strain evidence="3 4">M1R2S20</strain>
    </source>
</reference>
<sequence>MSSGRKLIEDYALIGDGETAALVDRSGSIDWLCMPRFDSEACFAALLGDEENGCWKMRPSEQVRRSSRRYRGDTLILETVFETDAGCVAVIDFMPTRGRAPDIVRIVEGRRGSIEMRSDLAVRFDFGQLHPLVRTCSDHQVLAMAGPDGLVLHFDEPVTFEDRWFSSRFTVSEGDRRCFIMTWFPAHEPVPDRFDAEEALLKTEEFWNDWVTRTDYDGAYRQEVIRSLITLKALIHAPTGGIVAAPTTSLPECPNGARNWDYRFCWLRDSTFTLLALLQAGMRTEARAWLGWLRRAIAGEPIDVKPLYTVGGNRRIHEWHADWLAGFNGGTPVRFGNAAATQCQLDVYGEVLDTLLAGARHGLEREHDSDALVRLLAAKLEQEWEHADAGIWESRGPAKHFVYSKAMCWTGFDRASKWFAECDPKLSRHYRELAEKVKSLVLDRGYDPQRESFVSAFGETSLDAATLRLPLVGFLPADDPRVVGTVAAIERELMRDGLVRRYSTEETDDGVGGDEGTFLAASYWLADVYVLQGRTDAARALFERVCALSNDVGLLSEEYGDKVLLGNFPQALSHLSLVSTALNLRGGGGPAQERGT</sequence>
<dbReference type="Pfam" id="PF00723">
    <property type="entry name" value="Glyco_hydro_15"/>
    <property type="match status" value="1"/>
</dbReference>
<protein>
    <submittedName>
        <fullName evidence="3">Glycoside hydrolase family 15 protein</fullName>
    </submittedName>
</protein>
<comment type="caution">
    <text evidence="3">The sequence shown here is derived from an EMBL/GenBank/DDBJ whole genome shotgun (WGS) entry which is preliminary data.</text>
</comment>
<dbReference type="InterPro" id="IPR045582">
    <property type="entry name" value="Trehalase-like_N"/>
</dbReference>
<dbReference type="InterPro" id="IPR008928">
    <property type="entry name" value="6-hairpin_glycosidase_sf"/>
</dbReference>